<organism evidence="3 4">
    <name type="scientific">Azospirillum humicireducens</name>
    <dbReference type="NCBI Taxonomy" id="1226968"/>
    <lineage>
        <taxon>Bacteria</taxon>
        <taxon>Pseudomonadati</taxon>
        <taxon>Pseudomonadota</taxon>
        <taxon>Alphaproteobacteria</taxon>
        <taxon>Rhodospirillales</taxon>
        <taxon>Azospirillaceae</taxon>
        <taxon>Azospirillum</taxon>
    </lineage>
</organism>
<dbReference type="InterPro" id="IPR036010">
    <property type="entry name" value="2Fe-2S_ferredoxin-like_sf"/>
</dbReference>
<evidence type="ECO:0000259" key="2">
    <source>
        <dbReference type="PROSITE" id="PS51384"/>
    </source>
</evidence>
<dbReference type="PANTHER" id="PTHR47354:SF2">
    <property type="entry name" value="BLR2392 PROTEIN"/>
    <property type="match status" value="1"/>
</dbReference>
<dbReference type="CDD" id="cd06185">
    <property type="entry name" value="PDR_like"/>
    <property type="match status" value="1"/>
</dbReference>
<dbReference type="Pfam" id="PF00175">
    <property type="entry name" value="NAD_binding_1"/>
    <property type="match status" value="1"/>
</dbReference>
<dbReference type="SUPFAM" id="SSF52343">
    <property type="entry name" value="Ferredoxin reductase-like, C-terminal NADP-linked domain"/>
    <property type="match status" value="1"/>
</dbReference>
<dbReference type="Gene3D" id="2.40.30.10">
    <property type="entry name" value="Translation factors"/>
    <property type="match status" value="1"/>
</dbReference>
<feature type="domain" description="2Fe-2S ferredoxin-type" evidence="1">
    <location>
        <begin position="230"/>
        <end position="323"/>
    </location>
</feature>
<dbReference type="OrthoDB" id="9792185at2"/>
<dbReference type="InterPro" id="IPR001041">
    <property type="entry name" value="2Fe-2S_ferredoxin-type"/>
</dbReference>
<dbReference type="AlphaFoldDB" id="A0A2R4VTZ5"/>
<reference evidence="3 4" key="1">
    <citation type="submission" date="2018-04" db="EMBL/GenBank/DDBJ databases">
        <title>Complete genome sequence of the nitrogen-fixing bacterium Azospirillum humicireducens type strain SgZ-5.</title>
        <authorList>
            <person name="Yu Z."/>
        </authorList>
    </citation>
    <scope>NUCLEOTIDE SEQUENCE [LARGE SCALE GENOMIC DNA]</scope>
    <source>
        <strain evidence="3 4">SgZ-5</strain>
        <plasmid evidence="3 4">pYZ3</plasmid>
    </source>
</reference>
<sequence>MRFAIDWQDARLRAVRDLAPDIRLFEIEPGNPARTPAPGSHIGVTIAIDGRTDARCYSLIGEAEDGLYRIAVKRLPESRGGSAYMWTLEPGARLRISEPQNLFELALDRPDYLLIAGGIGITPIHGMALALARRGAPMRLLYACRRRSELAFADELRDHLGDRLSTFVDEEGQRMDLAAAIDALAPDGELYLCGPIGLMEAVRRQWRERGRPMERLRFESFGNSGRYAPEPFTVHIPRLGKTITVPENRSMLDALEAAGVELLSDCRRGECGLCAVDILAVDGEVDHRDVFFSDEQKAESHRMCACVSRAVGGGITIDTARRD</sequence>
<dbReference type="Pfam" id="PF00111">
    <property type="entry name" value="Fer2"/>
    <property type="match status" value="1"/>
</dbReference>
<feature type="domain" description="FAD-binding FR-type" evidence="2">
    <location>
        <begin position="5"/>
        <end position="106"/>
    </location>
</feature>
<dbReference type="CDD" id="cd00207">
    <property type="entry name" value="fer2"/>
    <property type="match status" value="1"/>
</dbReference>
<keyword evidence="3" id="KW-0614">Plasmid</keyword>
<geneLocation type="plasmid" evidence="3 4">
    <name>pYZ3</name>
</geneLocation>
<dbReference type="InterPro" id="IPR050415">
    <property type="entry name" value="MRET"/>
</dbReference>
<dbReference type="InterPro" id="IPR006058">
    <property type="entry name" value="2Fe2S_fd_BS"/>
</dbReference>
<dbReference type="GO" id="GO:0016491">
    <property type="term" value="F:oxidoreductase activity"/>
    <property type="evidence" value="ECO:0007669"/>
    <property type="project" value="InterPro"/>
</dbReference>
<dbReference type="InterPro" id="IPR017938">
    <property type="entry name" value="Riboflavin_synthase-like_b-brl"/>
</dbReference>
<dbReference type="InterPro" id="IPR017927">
    <property type="entry name" value="FAD-bd_FR_type"/>
</dbReference>
<evidence type="ECO:0000313" key="4">
    <source>
        <dbReference type="Proteomes" id="UP000077405"/>
    </source>
</evidence>
<accession>A0A2R4VTZ5</accession>
<dbReference type="RefSeq" id="WP_108548179.1">
    <property type="nucleotide sequence ID" value="NZ_CP028904.1"/>
</dbReference>
<name>A0A2R4VTZ5_9PROT</name>
<dbReference type="Proteomes" id="UP000077405">
    <property type="component" value="Plasmid pYZ3"/>
</dbReference>
<evidence type="ECO:0000313" key="3">
    <source>
        <dbReference type="EMBL" id="AWB07902.1"/>
    </source>
</evidence>
<dbReference type="PANTHER" id="PTHR47354">
    <property type="entry name" value="NADH OXIDOREDUCTASE HCR"/>
    <property type="match status" value="1"/>
</dbReference>
<dbReference type="KEGG" id="ahu:A6A40_22895"/>
<keyword evidence="4" id="KW-1185">Reference proteome</keyword>
<dbReference type="PRINTS" id="PR00409">
    <property type="entry name" value="PHDIOXRDTASE"/>
</dbReference>
<dbReference type="EMBL" id="CP028904">
    <property type="protein sequence ID" value="AWB07902.1"/>
    <property type="molecule type" value="Genomic_DNA"/>
</dbReference>
<protein>
    <submittedName>
        <fullName evidence="3">Oxidoreductase</fullName>
    </submittedName>
</protein>
<dbReference type="Gene3D" id="3.10.20.30">
    <property type="match status" value="1"/>
</dbReference>
<dbReference type="PROSITE" id="PS51384">
    <property type="entry name" value="FAD_FR"/>
    <property type="match status" value="1"/>
</dbReference>
<dbReference type="SUPFAM" id="SSF63380">
    <property type="entry name" value="Riboflavin synthase domain-like"/>
    <property type="match status" value="1"/>
</dbReference>
<dbReference type="InterPro" id="IPR039261">
    <property type="entry name" value="FNR_nucleotide-bd"/>
</dbReference>
<dbReference type="InterPro" id="IPR001433">
    <property type="entry name" value="OxRdtase_FAD/NAD-bd"/>
</dbReference>
<proteinExistence type="predicted"/>
<dbReference type="Gene3D" id="3.40.50.80">
    <property type="entry name" value="Nucleotide-binding domain of ferredoxin-NADP reductase (FNR) module"/>
    <property type="match status" value="1"/>
</dbReference>
<evidence type="ECO:0000259" key="1">
    <source>
        <dbReference type="PROSITE" id="PS51085"/>
    </source>
</evidence>
<dbReference type="PROSITE" id="PS51085">
    <property type="entry name" value="2FE2S_FER_2"/>
    <property type="match status" value="1"/>
</dbReference>
<gene>
    <name evidence="3" type="ORF">A6A40_22895</name>
</gene>
<dbReference type="SUPFAM" id="SSF54292">
    <property type="entry name" value="2Fe-2S ferredoxin-like"/>
    <property type="match status" value="1"/>
</dbReference>
<dbReference type="GO" id="GO:0051537">
    <property type="term" value="F:2 iron, 2 sulfur cluster binding"/>
    <property type="evidence" value="ECO:0007669"/>
    <property type="project" value="InterPro"/>
</dbReference>
<dbReference type="InterPro" id="IPR012675">
    <property type="entry name" value="Beta-grasp_dom_sf"/>
</dbReference>
<dbReference type="PROSITE" id="PS00197">
    <property type="entry name" value="2FE2S_FER_1"/>
    <property type="match status" value="1"/>
</dbReference>